<evidence type="ECO:0000313" key="2">
    <source>
        <dbReference type="Proteomes" id="UP000789570"/>
    </source>
</evidence>
<organism evidence="1 2">
    <name type="scientific">Funneliformis caledonium</name>
    <dbReference type="NCBI Taxonomy" id="1117310"/>
    <lineage>
        <taxon>Eukaryota</taxon>
        <taxon>Fungi</taxon>
        <taxon>Fungi incertae sedis</taxon>
        <taxon>Mucoromycota</taxon>
        <taxon>Glomeromycotina</taxon>
        <taxon>Glomeromycetes</taxon>
        <taxon>Glomerales</taxon>
        <taxon>Glomeraceae</taxon>
        <taxon>Funneliformis</taxon>
    </lineage>
</organism>
<comment type="caution">
    <text evidence="1">The sequence shown here is derived from an EMBL/GenBank/DDBJ whole genome shotgun (WGS) entry which is preliminary data.</text>
</comment>
<gene>
    <name evidence="1" type="ORF">FCALED_LOCUS16033</name>
</gene>
<dbReference type="Proteomes" id="UP000789570">
    <property type="component" value="Unassembled WGS sequence"/>
</dbReference>
<dbReference type="OrthoDB" id="2382535at2759"/>
<proteinExistence type="predicted"/>
<name>A0A9N9NNA9_9GLOM</name>
<dbReference type="EMBL" id="CAJVPQ010016928">
    <property type="protein sequence ID" value="CAG8747035.1"/>
    <property type="molecule type" value="Genomic_DNA"/>
</dbReference>
<feature type="non-terminal residue" evidence="1">
    <location>
        <position position="52"/>
    </location>
</feature>
<feature type="non-terminal residue" evidence="1">
    <location>
        <position position="1"/>
    </location>
</feature>
<evidence type="ECO:0000313" key="1">
    <source>
        <dbReference type="EMBL" id="CAG8747035.1"/>
    </source>
</evidence>
<dbReference type="AlphaFoldDB" id="A0A9N9NNA9"/>
<reference evidence="1" key="1">
    <citation type="submission" date="2021-06" db="EMBL/GenBank/DDBJ databases">
        <authorList>
            <person name="Kallberg Y."/>
            <person name="Tangrot J."/>
            <person name="Rosling A."/>
        </authorList>
    </citation>
    <scope>NUCLEOTIDE SEQUENCE</scope>
    <source>
        <strain evidence="1">UK204</strain>
    </source>
</reference>
<sequence>LLIKVPVVDGYIWRPKMLYLIPCLKTQISTMYKRPGFEQLLRKWVDRDVGPG</sequence>
<keyword evidence="2" id="KW-1185">Reference proteome</keyword>
<protein>
    <submittedName>
        <fullName evidence="1">6321_t:CDS:1</fullName>
    </submittedName>
</protein>
<accession>A0A9N9NNA9</accession>